<dbReference type="Pfam" id="PF01661">
    <property type="entry name" value="Macro"/>
    <property type="match status" value="1"/>
</dbReference>
<organism evidence="2 3">
    <name type="scientific">Vitrella brassicaformis (strain CCMP3155)</name>
    <dbReference type="NCBI Taxonomy" id="1169540"/>
    <lineage>
        <taxon>Eukaryota</taxon>
        <taxon>Sar</taxon>
        <taxon>Alveolata</taxon>
        <taxon>Colpodellida</taxon>
        <taxon>Vitrellaceae</taxon>
        <taxon>Vitrella</taxon>
    </lineage>
</organism>
<dbReference type="SUPFAM" id="SSF52949">
    <property type="entry name" value="Macro domain-like"/>
    <property type="match status" value="1"/>
</dbReference>
<dbReference type="AlphaFoldDB" id="A0A0G4EK44"/>
<feature type="domain" description="Macro" evidence="1">
    <location>
        <begin position="126"/>
        <end position="348"/>
    </location>
</feature>
<dbReference type="InterPro" id="IPR043472">
    <property type="entry name" value="Macro_dom-like"/>
</dbReference>
<dbReference type="PROSITE" id="PS51154">
    <property type="entry name" value="MACRO"/>
    <property type="match status" value="1"/>
</dbReference>
<evidence type="ECO:0000313" key="3">
    <source>
        <dbReference type="Proteomes" id="UP000041254"/>
    </source>
</evidence>
<dbReference type="OrthoDB" id="6133115at2759"/>
<accession>A0A0G4EK44</accession>
<dbReference type="Gene3D" id="3.40.220.10">
    <property type="entry name" value="Leucine Aminopeptidase, subunit E, domain 1"/>
    <property type="match status" value="1"/>
</dbReference>
<dbReference type="FunCoup" id="A0A0G4EK44">
    <property type="interactions" value="40"/>
</dbReference>
<gene>
    <name evidence="2" type="ORF">Vbra_20394</name>
</gene>
<reference evidence="2 3" key="1">
    <citation type="submission" date="2014-11" db="EMBL/GenBank/DDBJ databases">
        <authorList>
            <person name="Zhu J."/>
            <person name="Qi W."/>
            <person name="Song R."/>
        </authorList>
    </citation>
    <scope>NUCLEOTIDE SEQUENCE [LARGE SCALE GENOMIC DNA]</scope>
</reference>
<dbReference type="Proteomes" id="UP000041254">
    <property type="component" value="Unassembled WGS sequence"/>
</dbReference>
<evidence type="ECO:0000259" key="1">
    <source>
        <dbReference type="PROSITE" id="PS51154"/>
    </source>
</evidence>
<name>A0A0G4EK44_VITBC</name>
<dbReference type="PhylomeDB" id="A0A0G4EK44"/>
<proteinExistence type="predicted"/>
<dbReference type="VEuPathDB" id="CryptoDB:Vbra_20394"/>
<sequence>MLRRAPPVVPWSAPVAASSVSAPPHLTHQRRRFGSYQKAKVEKTYERALLQTSEYLKRFAHPKDMTRREPDLKSRYTYERINARFMPNALKKEIEEQEKKDAAVSGEEGVGEGVLLEALRTTKYEGLINDLDLEPFGKMSVVHGDIFECEADAILVPMVPNFLPYRGFSLEVFDRGGKKLVRDAFYQVKNQYILKEFKRREEKAKQEGQQVDPASHMQLAADVEIGQVFVTASHGVGRSQLLLFCVMPYYWQGGPTDAARRLRYTIKKALSQVTSELPFISTLCLPHIGCGLYGYQPARHTHILMEEVMEALLQVEAESPRYTLEKVIFCDKDANTARALKEALDDLAEQWVPERQLVPYETYHTDKTKRVLEIPAKKFFQEGNRRKEKISFKRHHSVTRRMGVMYRNSIRRFMWRPARCLKPNPFLVHKSTGEPAAPDRQPPPTPFYYRGVTHILFPVPRTGFKSQRVDSKGRIVGDDRIPNMGMEVKPRN</sequence>
<dbReference type="OMA" id="IMPYFWQ"/>
<dbReference type="InParanoid" id="A0A0G4EK44"/>
<dbReference type="EMBL" id="CDMY01000246">
    <property type="protein sequence ID" value="CEL96776.1"/>
    <property type="molecule type" value="Genomic_DNA"/>
</dbReference>
<evidence type="ECO:0000313" key="2">
    <source>
        <dbReference type="EMBL" id="CEL96776.1"/>
    </source>
</evidence>
<keyword evidence="3" id="KW-1185">Reference proteome</keyword>
<protein>
    <recommendedName>
        <fullName evidence="1">Macro domain-containing protein</fullName>
    </recommendedName>
</protein>
<dbReference type="InterPro" id="IPR002589">
    <property type="entry name" value="Macro_dom"/>
</dbReference>